<dbReference type="GO" id="GO:0005634">
    <property type="term" value="C:nucleus"/>
    <property type="evidence" value="ECO:0007669"/>
    <property type="project" value="UniProtKB-SubCell"/>
</dbReference>
<reference evidence="20" key="1">
    <citation type="submission" date="2025-08" db="UniProtKB">
        <authorList>
            <consortium name="RefSeq"/>
        </authorList>
    </citation>
    <scope>IDENTIFICATION</scope>
</reference>
<dbReference type="EC" id="1.14.11.27" evidence="3"/>
<dbReference type="InterPro" id="IPR001965">
    <property type="entry name" value="Znf_PHD"/>
</dbReference>
<evidence type="ECO:0000256" key="10">
    <source>
        <dbReference type="ARBA" id="ARBA00023004"/>
    </source>
</evidence>
<dbReference type="Pfam" id="PF17811">
    <property type="entry name" value="JHD"/>
    <property type="match status" value="1"/>
</dbReference>
<evidence type="ECO:0000256" key="6">
    <source>
        <dbReference type="ARBA" id="ARBA00022833"/>
    </source>
</evidence>
<keyword evidence="5 15" id="KW-0863">Zinc-finger</keyword>
<evidence type="ECO:0000256" key="1">
    <source>
        <dbReference type="ARBA" id="ARBA00004123"/>
    </source>
</evidence>
<dbReference type="PROSITE" id="PS50016">
    <property type="entry name" value="ZF_PHD_2"/>
    <property type="match status" value="1"/>
</dbReference>
<keyword evidence="12" id="KW-0804">Transcription</keyword>
<evidence type="ECO:0000256" key="16">
    <source>
        <dbReference type="SAM" id="MobiDB-lite"/>
    </source>
</evidence>
<feature type="domain" description="PHD-type" evidence="17">
    <location>
        <begin position="7"/>
        <end position="58"/>
    </location>
</feature>
<organism evidence="19 20">
    <name type="scientific">Galendromus occidentalis</name>
    <name type="common">western predatory mite</name>
    <dbReference type="NCBI Taxonomy" id="34638"/>
    <lineage>
        <taxon>Eukaryota</taxon>
        <taxon>Metazoa</taxon>
        <taxon>Ecdysozoa</taxon>
        <taxon>Arthropoda</taxon>
        <taxon>Chelicerata</taxon>
        <taxon>Arachnida</taxon>
        <taxon>Acari</taxon>
        <taxon>Parasitiformes</taxon>
        <taxon>Mesostigmata</taxon>
        <taxon>Gamasina</taxon>
        <taxon>Phytoseioidea</taxon>
        <taxon>Phytoseiidae</taxon>
        <taxon>Typhlodrominae</taxon>
        <taxon>Galendromus</taxon>
    </lineage>
</organism>
<evidence type="ECO:0000256" key="8">
    <source>
        <dbReference type="ARBA" id="ARBA00022964"/>
    </source>
</evidence>
<dbReference type="PROSITE" id="PS51184">
    <property type="entry name" value="JMJC"/>
    <property type="match status" value="1"/>
</dbReference>
<feature type="region of interest" description="Disordered" evidence="16">
    <location>
        <begin position="452"/>
        <end position="491"/>
    </location>
</feature>
<dbReference type="InterPro" id="IPR019787">
    <property type="entry name" value="Znf_PHD-finger"/>
</dbReference>
<accession>A0AAJ6VVI5</accession>
<dbReference type="InterPro" id="IPR003347">
    <property type="entry name" value="JmjC_dom"/>
</dbReference>
<dbReference type="GeneID" id="100897724"/>
<dbReference type="Gene3D" id="2.60.120.650">
    <property type="entry name" value="Cupin"/>
    <property type="match status" value="1"/>
</dbReference>
<dbReference type="InterPro" id="IPR019786">
    <property type="entry name" value="Zinc_finger_PHD-type_CS"/>
</dbReference>
<name>A0AAJ6VVI5_9ACAR</name>
<dbReference type="SUPFAM" id="SSF57903">
    <property type="entry name" value="FYVE/PHD zinc finger"/>
    <property type="match status" value="1"/>
</dbReference>
<comment type="subcellular location">
    <subcellularLocation>
        <location evidence="1">Nucleus</location>
    </subcellularLocation>
</comment>
<evidence type="ECO:0000256" key="15">
    <source>
        <dbReference type="PROSITE-ProRule" id="PRU00146"/>
    </source>
</evidence>
<evidence type="ECO:0000256" key="12">
    <source>
        <dbReference type="ARBA" id="ARBA00023163"/>
    </source>
</evidence>
<dbReference type="InterPro" id="IPR050690">
    <property type="entry name" value="JHDM1_Histone_Demethylase"/>
</dbReference>
<keyword evidence="11" id="KW-0805">Transcription regulation</keyword>
<feature type="compositionally biased region" description="Basic and acidic residues" evidence="16">
    <location>
        <begin position="930"/>
        <end position="940"/>
    </location>
</feature>
<dbReference type="GO" id="GO:0140680">
    <property type="term" value="F:histone H3K36me/H3K36me2 demethylase activity"/>
    <property type="evidence" value="ECO:0007669"/>
    <property type="project" value="UniProtKB-EC"/>
</dbReference>
<keyword evidence="8" id="KW-0223">Dioxygenase</keyword>
<gene>
    <name evidence="20" type="primary">LOC100897724</name>
</gene>
<keyword evidence="19" id="KW-1185">Reference proteome</keyword>
<sequence length="940" mass="105466">MSSTKEPLYCLCGQPYDPERFMIQCDVCKDWFHGSCTGVKEHDAGDIIKYHCPNCQLAHGPSKWKVRTNWHRHDYSDPLADGKKVQSGTHVFVQELKNRKFRSGHEVTTTLAAHQVTVDYLRETSFMNPILVSEKEDLGLTVPPDDLTIGDIVDFLGAELMIDVIDVLKQESTKMTLGEFAEYYTSYNRTKVFNVVSLEFTEMRLSEYVRPPSLVTEISWVENCWPKNLKRANNNPKPAVMKYCLIGTENSYTDFHIDFGGSSVWYHVLQGEKVFYLIRPTEDNLVKYERWMAAKDQSEIFLGDEVDACFRLALQAGQTLFIPTGWIHAVLTTTDSIVFGGNFLHSFNIGLQLSVYEMEQRLNCPSKFMFPSFETLNWFAAASVIEQLKDQSTRPPMYLVNGAKALCSVLRRWTQGPQSSIEAIPNSINVPKLIKDLSKEVKCAEKKFGKKKVRKENLSEQRESQPLKMNLKSPAAARTTKPRPSAPPTAAADLPAVDALRLAVENISLQCDRVVDVLDRIDHRRIPRELLIPLQDLVEKIRSSSQQRKRASVEASIEIFEDDIRIREDLLRSDENNDEDSNPAPAFSVAEPIEIHVTTDMCHEVTVSPLDSRPNGSSPSVHIGSELSIRPGCPCSSAAPSRSLEIPGSLTGFLAYPFIPKFVVHSVESVDGREMYDFSSDDEGRLVVEENAPSIVPTLPSISSFGKKAKKIQNSPKAGGLKLRLSIGSGPSGNARTSKKIDCLNISHTASDTDDLGSPEQEQEAIQGMLSMSGTFNFSGGTTVSHDEVRRSRTSGNLEKLKERLKAKRAASSATGYDEEEDEFERALKNCKPEDDFVYLGIDANDEETKIFKRRGKTRGPQRHDEAWNPKGVSLKGIMKGERPQREGVKREVMESTLAESKKFVGPTTPSVTRERREPIRKKKIPPTPRIKEETISEPR</sequence>
<evidence type="ECO:0000256" key="9">
    <source>
        <dbReference type="ARBA" id="ARBA00023002"/>
    </source>
</evidence>
<dbReference type="PROSITE" id="PS01359">
    <property type="entry name" value="ZF_PHD_1"/>
    <property type="match status" value="1"/>
</dbReference>
<evidence type="ECO:0000256" key="7">
    <source>
        <dbReference type="ARBA" id="ARBA00022853"/>
    </source>
</evidence>
<dbReference type="SMART" id="SM00249">
    <property type="entry name" value="PHD"/>
    <property type="match status" value="1"/>
</dbReference>
<dbReference type="AlphaFoldDB" id="A0AAJ6VVI5"/>
<dbReference type="InterPro" id="IPR041667">
    <property type="entry name" value="Cupin_8"/>
</dbReference>
<keyword evidence="4" id="KW-0479">Metal-binding</keyword>
<comment type="catalytic activity">
    <reaction evidence="14">
        <text>N(6),N(6)-dimethyl-L-lysyl(36)-[histone H3] + 2 2-oxoglutarate + 2 O2 = L-lysyl(36)-[histone H3] + 2 formaldehyde + 2 succinate + 2 CO2</text>
        <dbReference type="Rhea" id="RHEA:42032"/>
        <dbReference type="Rhea" id="RHEA-COMP:9785"/>
        <dbReference type="Rhea" id="RHEA-COMP:9787"/>
        <dbReference type="ChEBI" id="CHEBI:15379"/>
        <dbReference type="ChEBI" id="CHEBI:16526"/>
        <dbReference type="ChEBI" id="CHEBI:16810"/>
        <dbReference type="ChEBI" id="CHEBI:16842"/>
        <dbReference type="ChEBI" id="CHEBI:29969"/>
        <dbReference type="ChEBI" id="CHEBI:30031"/>
        <dbReference type="ChEBI" id="CHEBI:61976"/>
        <dbReference type="EC" id="1.14.11.27"/>
    </reaction>
</comment>
<evidence type="ECO:0000256" key="5">
    <source>
        <dbReference type="ARBA" id="ARBA00022771"/>
    </source>
</evidence>
<feature type="region of interest" description="Disordered" evidence="16">
    <location>
        <begin position="898"/>
        <end position="940"/>
    </location>
</feature>
<dbReference type="PANTHER" id="PTHR23123">
    <property type="entry name" value="PHD/F-BOX CONTAINING PROTEIN"/>
    <property type="match status" value="1"/>
</dbReference>
<keyword evidence="6" id="KW-0862">Zinc</keyword>
<comment type="similarity">
    <text evidence="2">Belongs to the JHDM1 histone demethylase family.</text>
</comment>
<evidence type="ECO:0000256" key="3">
    <source>
        <dbReference type="ARBA" id="ARBA00013246"/>
    </source>
</evidence>
<proteinExistence type="inferred from homology"/>
<evidence type="ECO:0000313" key="19">
    <source>
        <dbReference type="Proteomes" id="UP000694867"/>
    </source>
</evidence>
<dbReference type="Pfam" id="PF00628">
    <property type="entry name" value="PHD"/>
    <property type="match status" value="1"/>
</dbReference>
<feature type="domain" description="JmjC" evidence="18">
    <location>
        <begin position="200"/>
        <end position="360"/>
    </location>
</feature>
<evidence type="ECO:0000256" key="11">
    <source>
        <dbReference type="ARBA" id="ARBA00023015"/>
    </source>
</evidence>
<evidence type="ECO:0000259" key="17">
    <source>
        <dbReference type="PROSITE" id="PS50016"/>
    </source>
</evidence>
<dbReference type="Proteomes" id="UP000694867">
    <property type="component" value="Unplaced"/>
</dbReference>
<dbReference type="Pfam" id="PF13621">
    <property type="entry name" value="Cupin_8"/>
    <property type="match status" value="1"/>
</dbReference>
<dbReference type="Gene3D" id="1.20.58.1360">
    <property type="match status" value="1"/>
</dbReference>
<dbReference type="SMART" id="SM00558">
    <property type="entry name" value="JmjC"/>
    <property type="match status" value="1"/>
</dbReference>
<dbReference type="SUPFAM" id="SSF51197">
    <property type="entry name" value="Clavaminate synthase-like"/>
    <property type="match status" value="1"/>
</dbReference>
<dbReference type="KEGG" id="goe:100897724"/>
<evidence type="ECO:0000256" key="13">
    <source>
        <dbReference type="ARBA" id="ARBA00023242"/>
    </source>
</evidence>
<dbReference type="CDD" id="cd15554">
    <property type="entry name" value="PHD_PHF2_like"/>
    <property type="match status" value="1"/>
</dbReference>
<evidence type="ECO:0000256" key="4">
    <source>
        <dbReference type="ARBA" id="ARBA00022723"/>
    </source>
</evidence>
<dbReference type="RefSeq" id="XP_003738948.2">
    <property type="nucleotide sequence ID" value="XM_003738900.2"/>
</dbReference>
<evidence type="ECO:0000313" key="20">
    <source>
        <dbReference type="RefSeq" id="XP_003738948.2"/>
    </source>
</evidence>
<keyword evidence="10" id="KW-0408">Iron</keyword>
<keyword evidence="13" id="KW-0539">Nucleus</keyword>
<dbReference type="GO" id="GO:0008270">
    <property type="term" value="F:zinc ion binding"/>
    <property type="evidence" value="ECO:0007669"/>
    <property type="project" value="UniProtKB-KW"/>
</dbReference>
<protein>
    <recommendedName>
        <fullName evidence="3">[histone H3]-dimethyl-L-lysine(36) demethylase</fullName>
        <ecNumber evidence="3">1.14.11.27</ecNumber>
    </recommendedName>
</protein>
<keyword evidence="7" id="KW-0156">Chromatin regulator</keyword>
<dbReference type="InterPro" id="IPR041070">
    <property type="entry name" value="JHD"/>
</dbReference>
<keyword evidence="9" id="KW-0560">Oxidoreductase</keyword>
<dbReference type="InterPro" id="IPR011011">
    <property type="entry name" value="Znf_FYVE_PHD"/>
</dbReference>
<evidence type="ECO:0000256" key="2">
    <source>
        <dbReference type="ARBA" id="ARBA00008037"/>
    </source>
</evidence>
<evidence type="ECO:0000259" key="18">
    <source>
        <dbReference type="PROSITE" id="PS51184"/>
    </source>
</evidence>
<evidence type="ECO:0000256" key="14">
    <source>
        <dbReference type="ARBA" id="ARBA00047915"/>
    </source>
</evidence>
<feature type="non-terminal residue" evidence="20">
    <location>
        <position position="940"/>
    </location>
</feature>
<feature type="compositionally biased region" description="Basic and acidic residues" evidence="16">
    <location>
        <begin position="455"/>
        <end position="465"/>
    </location>
</feature>